<feature type="region of interest" description="Disordered" evidence="1">
    <location>
        <begin position="1"/>
        <end position="59"/>
    </location>
</feature>
<feature type="compositionally biased region" description="Basic and acidic residues" evidence="1">
    <location>
        <begin position="23"/>
        <end position="51"/>
    </location>
</feature>
<keyword evidence="3" id="KW-1185">Reference proteome</keyword>
<dbReference type="RefSeq" id="WP_319123583.1">
    <property type="nucleotide sequence ID" value="NZ_BAAASK010000026.1"/>
</dbReference>
<evidence type="ECO:0000256" key="1">
    <source>
        <dbReference type="SAM" id="MobiDB-lite"/>
    </source>
</evidence>
<comment type="caution">
    <text evidence="2">The sequence shown here is derived from an EMBL/GenBank/DDBJ whole genome shotgun (WGS) entry which is preliminary data.</text>
</comment>
<dbReference type="EMBL" id="BAAASK010000026">
    <property type="protein sequence ID" value="GAA2698113.1"/>
    <property type="molecule type" value="Genomic_DNA"/>
</dbReference>
<evidence type="ECO:0000313" key="2">
    <source>
        <dbReference type="EMBL" id="GAA2698113.1"/>
    </source>
</evidence>
<dbReference type="Proteomes" id="UP001499989">
    <property type="component" value="Unassembled WGS sequence"/>
</dbReference>
<proteinExistence type="predicted"/>
<name>A0ABN3TE78_9ACTN</name>
<protein>
    <submittedName>
        <fullName evidence="2">Uncharacterized protein</fullName>
    </submittedName>
</protein>
<gene>
    <name evidence="2" type="ORF">GCM10010310_63280</name>
</gene>
<organism evidence="2 3">
    <name type="scientific">Streptomyces violaceolatus</name>
    <dbReference type="NCBI Taxonomy" id="67378"/>
    <lineage>
        <taxon>Bacteria</taxon>
        <taxon>Bacillati</taxon>
        <taxon>Actinomycetota</taxon>
        <taxon>Actinomycetes</taxon>
        <taxon>Kitasatosporales</taxon>
        <taxon>Streptomycetaceae</taxon>
        <taxon>Streptomyces</taxon>
        <taxon>Streptomyces violaceoruber group</taxon>
    </lineage>
</organism>
<reference evidence="2 3" key="1">
    <citation type="journal article" date="2019" name="Int. J. Syst. Evol. Microbiol.">
        <title>The Global Catalogue of Microorganisms (GCM) 10K type strain sequencing project: providing services to taxonomists for standard genome sequencing and annotation.</title>
        <authorList>
            <consortium name="The Broad Institute Genomics Platform"/>
            <consortium name="The Broad Institute Genome Sequencing Center for Infectious Disease"/>
            <person name="Wu L."/>
            <person name="Ma J."/>
        </authorList>
    </citation>
    <scope>NUCLEOTIDE SEQUENCE [LARGE SCALE GENOMIC DNA]</scope>
    <source>
        <strain evidence="2 3">JCM 4531</strain>
    </source>
</reference>
<evidence type="ECO:0000313" key="3">
    <source>
        <dbReference type="Proteomes" id="UP001499989"/>
    </source>
</evidence>
<sequence length="222" mass="23500">MTDPEKSQYQAHPWRPTVDPSDDNQKDAGDKYEEIYGVGPHEEKPSGEDSKPPVSGNVPTLSMAYTEAPHLVPGDRSGGDGGSEEMQYGRFSVSLSSLRAAEQKCLDATGTAIHGYDELKTDVLRAAAADGLFGENVGKWVSGGHGKAANELGRDGPKWEPDKYNESAQQFADSVVPQMKNLLNSVAGAIEAMGAFNALLNNAGQLYATLDRNSAMTAGPGG</sequence>
<accession>A0ABN3TE78</accession>